<dbReference type="PANTHER" id="PTHR21421:SF29">
    <property type="entry name" value="GUSTATORY RECEPTOR 5A FOR TREHALOSE-RELATED"/>
    <property type="match status" value="1"/>
</dbReference>
<evidence type="ECO:0000256" key="5">
    <source>
        <dbReference type="ARBA" id="ARBA00023170"/>
    </source>
</evidence>
<dbReference type="AlphaFoldDB" id="A0A8S1EQE9"/>
<dbReference type="PANTHER" id="PTHR21421">
    <property type="entry name" value="GUSTATORY RECEPTOR"/>
    <property type="match status" value="1"/>
</dbReference>
<keyword evidence="2 6" id="KW-0812">Transmembrane</keyword>
<comment type="caution">
    <text evidence="7">The sequence shown here is derived from an EMBL/GenBank/DDBJ whole genome shotgun (WGS) entry which is preliminary data.</text>
</comment>
<accession>A0A8S1EQE9</accession>
<feature type="transmembrane region" description="Helical" evidence="6">
    <location>
        <begin position="86"/>
        <end position="108"/>
    </location>
</feature>
<reference evidence="7 8" key="1">
    <citation type="submission" date="2020-04" db="EMBL/GenBank/DDBJ databases">
        <authorList>
            <person name="Laetsch R D."/>
            <person name="Stevens L."/>
            <person name="Kumar S."/>
            <person name="Blaxter L. M."/>
        </authorList>
    </citation>
    <scope>NUCLEOTIDE SEQUENCE [LARGE SCALE GENOMIC DNA]</scope>
</reference>
<evidence type="ECO:0000256" key="4">
    <source>
        <dbReference type="ARBA" id="ARBA00023136"/>
    </source>
</evidence>
<feature type="transmembrane region" description="Helical" evidence="6">
    <location>
        <begin position="136"/>
        <end position="159"/>
    </location>
</feature>
<evidence type="ECO:0000256" key="2">
    <source>
        <dbReference type="ARBA" id="ARBA00022692"/>
    </source>
</evidence>
<feature type="transmembrane region" description="Helical" evidence="6">
    <location>
        <begin position="179"/>
        <end position="204"/>
    </location>
</feature>
<dbReference type="OrthoDB" id="5800391at2759"/>
<feature type="transmembrane region" description="Helical" evidence="6">
    <location>
        <begin position="263"/>
        <end position="284"/>
    </location>
</feature>
<keyword evidence="8" id="KW-1185">Reference proteome</keyword>
<gene>
    <name evidence="7" type="ORF">CBOVIS_LOCUS3106</name>
</gene>
<feature type="transmembrane region" description="Helical" evidence="6">
    <location>
        <begin position="41"/>
        <end position="59"/>
    </location>
</feature>
<dbReference type="EMBL" id="CADEPM010000002">
    <property type="protein sequence ID" value="CAB3400096.1"/>
    <property type="molecule type" value="Genomic_DNA"/>
</dbReference>
<evidence type="ECO:0008006" key="9">
    <source>
        <dbReference type="Google" id="ProtNLM"/>
    </source>
</evidence>
<evidence type="ECO:0000313" key="7">
    <source>
        <dbReference type="EMBL" id="CAB3400096.1"/>
    </source>
</evidence>
<proteinExistence type="predicted"/>
<dbReference type="GO" id="GO:0051606">
    <property type="term" value="P:detection of stimulus"/>
    <property type="evidence" value="ECO:0007669"/>
    <property type="project" value="UniProtKB-ARBA"/>
</dbReference>
<name>A0A8S1EQE9_9PELO</name>
<feature type="transmembrane region" description="Helical" evidence="6">
    <location>
        <begin position="296"/>
        <end position="315"/>
    </location>
</feature>
<comment type="subcellular location">
    <subcellularLocation>
        <location evidence="1">Membrane</location>
        <topology evidence="1">Multi-pass membrane protein</topology>
    </subcellularLocation>
</comment>
<dbReference type="InterPro" id="IPR013604">
    <property type="entry name" value="7TM_chemorcpt"/>
</dbReference>
<dbReference type="GO" id="GO:0016020">
    <property type="term" value="C:membrane"/>
    <property type="evidence" value="ECO:0007669"/>
    <property type="project" value="UniProtKB-SubCell"/>
</dbReference>
<dbReference type="GO" id="GO:0050909">
    <property type="term" value="P:sensory perception of taste"/>
    <property type="evidence" value="ECO:0007669"/>
    <property type="project" value="InterPro"/>
</dbReference>
<dbReference type="Pfam" id="PF08395">
    <property type="entry name" value="7tm_7"/>
    <property type="match status" value="1"/>
</dbReference>
<evidence type="ECO:0000313" key="8">
    <source>
        <dbReference type="Proteomes" id="UP000494206"/>
    </source>
</evidence>
<keyword evidence="3 6" id="KW-1133">Transmembrane helix</keyword>
<evidence type="ECO:0000256" key="3">
    <source>
        <dbReference type="ARBA" id="ARBA00022989"/>
    </source>
</evidence>
<evidence type="ECO:0000256" key="1">
    <source>
        <dbReference type="ARBA" id="ARBA00004141"/>
    </source>
</evidence>
<organism evidence="7 8">
    <name type="scientific">Caenorhabditis bovis</name>
    <dbReference type="NCBI Taxonomy" id="2654633"/>
    <lineage>
        <taxon>Eukaryota</taxon>
        <taxon>Metazoa</taxon>
        <taxon>Ecdysozoa</taxon>
        <taxon>Nematoda</taxon>
        <taxon>Chromadorea</taxon>
        <taxon>Rhabditida</taxon>
        <taxon>Rhabditina</taxon>
        <taxon>Rhabditomorpha</taxon>
        <taxon>Rhabditoidea</taxon>
        <taxon>Rhabditidae</taxon>
        <taxon>Peloderinae</taxon>
        <taxon>Caenorhabditis</taxon>
    </lineage>
</organism>
<keyword evidence="4 6" id="KW-0472">Membrane</keyword>
<keyword evidence="5" id="KW-0675">Receptor</keyword>
<dbReference type="GO" id="GO:0038023">
    <property type="term" value="F:signaling receptor activity"/>
    <property type="evidence" value="ECO:0007669"/>
    <property type="project" value="UniProtKB-ARBA"/>
</dbReference>
<feature type="transmembrane region" description="Helical" evidence="6">
    <location>
        <begin position="374"/>
        <end position="392"/>
    </location>
</feature>
<evidence type="ECO:0000256" key="6">
    <source>
        <dbReference type="SAM" id="Phobius"/>
    </source>
</evidence>
<protein>
    <recommendedName>
        <fullName evidence="9">Gustatory receptor</fullName>
    </recommendedName>
</protein>
<sequence length="413" mass="47578">MIAKILAKRNVWAVCDKTQYPLYYMLLILGLNQSIRPNNPNLFRCYSWFVFFLLVFTTGRKFHQIGVKPNGDRETIEEFFGNPRSLITLCNALLLLSGLLASSLLYNLGGKRLGPLKSLCEMTLINRSKEHTKRHFAFNIFLAMFTGSLALIMAATYALSKWGYLVYIIGTPNLSSETIFCVVLDSYALFISRCAISAAAILFYQHCSVIRRSIKHLINEMVPDEQEECPLPESAMQKIHECQKTYQKIANGKAVIEEYYSLALFYAYGVCIPIFCFLLFVAMSAKTICWSETLSISIWIINAVVVLLLFSIPAFKIHEDGDRLLTTSFRMYHETFHEERDLTVLAQITFFVFQVHSTRLTLSACNYFYMNRSILLSLFSSILTYFLILWEFDVKNKEDINLKNITSHFRFKV</sequence>
<dbReference type="Proteomes" id="UP000494206">
    <property type="component" value="Unassembled WGS sequence"/>
</dbReference>